<reference evidence="2 3" key="2">
    <citation type="submission" date="2016-08" db="EMBL/GenBank/DDBJ databases">
        <title>Pervasive Adenine N6-methylation of Active Genes in Fungi.</title>
        <authorList>
            <consortium name="DOE Joint Genome Institute"/>
            <person name="Mondo S.J."/>
            <person name="Dannebaum R.O."/>
            <person name="Kuo R.C."/>
            <person name="Labutti K."/>
            <person name="Haridas S."/>
            <person name="Kuo A."/>
            <person name="Salamov A."/>
            <person name="Ahrendt S.R."/>
            <person name="Lipzen A."/>
            <person name="Sullivan W."/>
            <person name="Andreopoulos W.B."/>
            <person name="Clum A."/>
            <person name="Lindquist E."/>
            <person name="Daum C."/>
            <person name="Ramamoorthy G.K."/>
            <person name="Gryganskyi A."/>
            <person name="Culley D."/>
            <person name="Magnuson J.K."/>
            <person name="James T.Y."/>
            <person name="O'Malley M.A."/>
            <person name="Stajich J.E."/>
            <person name="Spatafora J.W."/>
            <person name="Visel A."/>
            <person name="Grigoriev I.V."/>
        </authorList>
    </citation>
    <scope>NUCLEOTIDE SEQUENCE [LARGE SCALE GENOMIC DNA]</scope>
    <source>
        <strain evidence="2 3">S4</strain>
    </source>
</reference>
<comment type="caution">
    <text evidence="2">The sequence shown here is derived from an EMBL/GenBank/DDBJ whole genome shotgun (WGS) entry which is preliminary data.</text>
</comment>
<feature type="domain" description="G-patch" evidence="1">
    <location>
        <begin position="36"/>
        <end position="82"/>
    </location>
</feature>
<dbReference type="InterPro" id="IPR039146">
    <property type="entry name" value="GPANK1"/>
</dbReference>
<dbReference type="Pfam" id="PF01585">
    <property type="entry name" value="G-patch"/>
    <property type="match status" value="1"/>
</dbReference>
<organism evidence="2 3">
    <name type="scientific">Anaeromyces robustus</name>
    <dbReference type="NCBI Taxonomy" id="1754192"/>
    <lineage>
        <taxon>Eukaryota</taxon>
        <taxon>Fungi</taxon>
        <taxon>Fungi incertae sedis</taxon>
        <taxon>Chytridiomycota</taxon>
        <taxon>Chytridiomycota incertae sedis</taxon>
        <taxon>Neocallimastigomycetes</taxon>
        <taxon>Neocallimastigales</taxon>
        <taxon>Neocallimastigaceae</taxon>
        <taxon>Anaeromyces</taxon>
    </lineage>
</organism>
<accession>A0A1Y1XHM9</accession>
<dbReference type="EMBL" id="MCFG01000038">
    <property type="protein sequence ID" value="ORX85247.1"/>
    <property type="molecule type" value="Genomic_DNA"/>
</dbReference>
<dbReference type="PANTHER" id="PTHR20923">
    <property type="entry name" value="BAT4 PROTEIN-RELATED"/>
    <property type="match status" value="1"/>
</dbReference>
<dbReference type="SMART" id="SM00443">
    <property type="entry name" value="G_patch"/>
    <property type="match status" value="1"/>
</dbReference>
<sequence>MTVNIPEKKHIHGIPHILSNKKLTNNGNQAEFHLKEDNVGYKLLVKQGWDEQSGLGSNEDGRLYPLRINYKHDKKGIGIKEKSNITPQQLKDAKLLAANKAEKLHNKLNYENKYSLLLPSNNNKDSYKGDTISREEYSILSNMHREFESDVPNPSPTVSQLRKHQRIVETLELAKIKGINIPSNSHTVQGKTLNKTIQKPRINKKKDVRNKIKKEEYSRLKLLEYLKH</sequence>
<dbReference type="GO" id="GO:0003676">
    <property type="term" value="F:nucleic acid binding"/>
    <property type="evidence" value="ECO:0007669"/>
    <property type="project" value="InterPro"/>
</dbReference>
<evidence type="ECO:0000313" key="3">
    <source>
        <dbReference type="Proteomes" id="UP000193944"/>
    </source>
</evidence>
<name>A0A1Y1XHM9_9FUNG</name>
<dbReference type="AlphaFoldDB" id="A0A1Y1XHM9"/>
<dbReference type="Proteomes" id="UP000193944">
    <property type="component" value="Unassembled WGS sequence"/>
</dbReference>
<dbReference type="PROSITE" id="PS50174">
    <property type="entry name" value="G_PATCH"/>
    <property type="match status" value="1"/>
</dbReference>
<evidence type="ECO:0000259" key="1">
    <source>
        <dbReference type="PROSITE" id="PS50174"/>
    </source>
</evidence>
<evidence type="ECO:0000313" key="2">
    <source>
        <dbReference type="EMBL" id="ORX85247.1"/>
    </source>
</evidence>
<proteinExistence type="predicted"/>
<reference evidence="2 3" key="1">
    <citation type="submission" date="2016-08" db="EMBL/GenBank/DDBJ databases">
        <title>A Parts List for Fungal Cellulosomes Revealed by Comparative Genomics.</title>
        <authorList>
            <consortium name="DOE Joint Genome Institute"/>
            <person name="Haitjema C.H."/>
            <person name="Gilmore S.P."/>
            <person name="Henske J.K."/>
            <person name="Solomon K.V."/>
            <person name="De Groot R."/>
            <person name="Kuo A."/>
            <person name="Mondo S.J."/>
            <person name="Salamov A.A."/>
            <person name="Labutti K."/>
            <person name="Zhao Z."/>
            <person name="Chiniquy J."/>
            <person name="Barry K."/>
            <person name="Brewer H.M."/>
            <person name="Purvine S.O."/>
            <person name="Wright A.T."/>
            <person name="Boxma B."/>
            <person name="Van Alen T."/>
            <person name="Hackstein J.H."/>
            <person name="Baker S.E."/>
            <person name="Grigoriev I.V."/>
            <person name="O'Malley M.A."/>
        </authorList>
    </citation>
    <scope>NUCLEOTIDE SEQUENCE [LARGE SCALE GENOMIC DNA]</scope>
    <source>
        <strain evidence="2 3">S4</strain>
    </source>
</reference>
<dbReference type="InterPro" id="IPR000467">
    <property type="entry name" value="G_patch_dom"/>
</dbReference>
<gene>
    <name evidence="2" type="ORF">BCR32DRAFT_325522</name>
</gene>
<keyword evidence="3" id="KW-1185">Reference proteome</keyword>
<dbReference type="OrthoDB" id="2144138at2759"/>
<dbReference type="PANTHER" id="PTHR20923:SF1">
    <property type="entry name" value="G PATCH DOMAIN AND ANKYRIN REPEAT-CONTAINING PROTEIN 1"/>
    <property type="match status" value="1"/>
</dbReference>
<protein>
    <recommendedName>
        <fullName evidence="1">G-patch domain-containing protein</fullName>
    </recommendedName>
</protein>